<keyword evidence="1" id="KW-0472">Membrane</keyword>
<sequence length="54" mass="6254">MQLCPSASEFGHRQTPLSFIFRLFLVVLLISFHFFNMCVVLTVTIFFVKDVKNA</sequence>
<evidence type="ECO:0000313" key="2">
    <source>
        <dbReference type="EMBL" id="CAF1800209.1"/>
    </source>
</evidence>
<reference evidence="2" key="1">
    <citation type="submission" date="2021-01" db="EMBL/GenBank/DDBJ databases">
        <authorList>
            <consortium name="Genoscope - CEA"/>
            <person name="William W."/>
        </authorList>
    </citation>
    <scope>NUCLEOTIDE SEQUENCE</scope>
</reference>
<dbReference type="Proteomes" id="UP001295469">
    <property type="component" value="Chromosome C04"/>
</dbReference>
<evidence type="ECO:0000256" key="1">
    <source>
        <dbReference type="SAM" id="Phobius"/>
    </source>
</evidence>
<name>A0A816J853_BRANA</name>
<proteinExistence type="predicted"/>
<organism evidence="2">
    <name type="scientific">Brassica napus</name>
    <name type="common">Rape</name>
    <dbReference type="NCBI Taxonomy" id="3708"/>
    <lineage>
        <taxon>Eukaryota</taxon>
        <taxon>Viridiplantae</taxon>
        <taxon>Streptophyta</taxon>
        <taxon>Embryophyta</taxon>
        <taxon>Tracheophyta</taxon>
        <taxon>Spermatophyta</taxon>
        <taxon>Magnoliopsida</taxon>
        <taxon>eudicotyledons</taxon>
        <taxon>Gunneridae</taxon>
        <taxon>Pentapetalae</taxon>
        <taxon>rosids</taxon>
        <taxon>malvids</taxon>
        <taxon>Brassicales</taxon>
        <taxon>Brassicaceae</taxon>
        <taxon>Brassiceae</taxon>
        <taxon>Brassica</taxon>
    </lineage>
</organism>
<accession>A0A816J853</accession>
<dbReference type="EMBL" id="HG994368">
    <property type="protein sequence ID" value="CAF1800209.1"/>
    <property type="molecule type" value="Genomic_DNA"/>
</dbReference>
<keyword evidence="1" id="KW-1133">Transmembrane helix</keyword>
<protein>
    <submittedName>
        <fullName evidence="2">(rape) hypothetical protein</fullName>
    </submittedName>
</protein>
<feature type="transmembrane region" description="Helical" evidence="1">
    <location>
        <begin position="20"/>
        <end position="48"/>
    </location>
</feature>
<dbReference type="AlphaFoldDB" id="A0A816J853"/>
<gene>
    <name evidence="2" type="ORF">DARMORV10_C04P02070.1</name>
</gene>
<keyword evidence="1" id="KW-0812">Transmembrane</keyword>